<feature type="domain" description="HTH luxR-type" evidence="4">
    <location>
        <begin position="172"/>
        <end position="237"/>
    </location>
</feature>
<gene>
    <name evidence="5" type="ORF">QR79_24250</name>
</gene>
<dbReference type="Proteomes" id="UP000036471">
    <property type="component" value="Unassembled WGS sequence"/>
</dbReference>
<dbReference type="PANTHER" id="PTHR44688:SF25">
    <property type="entry name" value="HTH LUXR-TYPE DOMAIN-CONTAINING PROTEIN"/>
    <property type="match status" value="1"/>
</dbReference>
<dbReference type="InterPro" id="IPR005143">
    <property type="entry name" value="TF_LuxR_autoind-bd_dom"/>
</dbReference>
<evidence type="ECO:0000313" key="6">
    <source>
        <dbReference type="Proteomes" id="UP000036471"/>
    </source>
</evidence>
<evidence type="ECO:0000256" key="3">
    <source>
        <dbReference type="ARBA" id="ARBA00023163"/>
    </source>
</evidence>
<keyword evidence="3" id="KW-0804">Transcription</keyword>
<dbReference type="PANTHER" id="PTHR44688">
    <property type="entry name" value="DNA-BINDING TRANSCRIPTIONAL ACTIVATOR DEVR_DOSR"/>
    <property type="match status" value="1"/>
</dbReference>
<dbReference type="InterPro" id="IPR016032">
    <property type="entry name" value="Sig_transdc_resp-reg_C-effctor"/>
</dbReference>
<dbReference type="InterPro" id="IPR036693">
    <property type="entry name" value="TF_LuxR_autoind-bd_dom_sf"/>
</dbReference>
<dbReference type="EMBL" id="JTHG01000269">
    <property type="protein sequence ID" value="KMO15472.1"/>
    <property type="molecule type" value="Genomic_DNA"/>
</dbReference>
<dbReference type="SUPFAM" id="SSF75516">
    <property type="entry name" value="Pheromone-binding domain of LuxR-like quorum-sensing transcription factors"/>
    <property type="match status" value="1"/>
</dbReference>
<keyword evidence="6" id="KW-1185">Reference proteome</keyword>
<name>A0ABR5H003_9HYPH</name>
<dbReference type="SUPFAM" id="SSF46894">
    <property type="entry name" value="C-terminal effector domain of the bipartite response regulators"/>
    <property type="match status" value="1"/>
</dbReference>
<dbReference type="Gene3D" id="3.30.450.80">
    <property type="entry name" value="Transcription factor LuxR-like, autoinducer-binding domain"/>
    <property type="match status" value="1"/>
</dbReference>
<proteinExistence type="predicted"/>
<evidence type="ECO:0000256" key="2">
    <source>
        <dbReference type="ARBA" id="ARBA00023125"/>
    </source>
</evidence>
<dbReference type="RefSeq" id="WP_158004042.1">
    <property type="nucleotide sequence ID" value="NZ_JTHF01000112.1"/>
</dbReference>
<dbReference type="Pfam" id="PF00196">
    <property type="entry name" value="GerE"/>
    <property type="match status" value="1"/>
</dbReference>
<dbReference type="CDD" id="cd06170">
    <property type="entry name" value="LuxR_C_like"/>
    <property type="match status" value="1"/>
</dbReference>
<dbReference type="InterPro" id="IPR000792">
    <property type="entry name" value="Tscrpt_reg_LuxR_C"/>
</dbReference>
<keyword evidence="2" id="KW-0238">DNA-binding</keyword>
<dbReference type="PROSITE" id="PS50043">
    <property type="entry name" value="HTH_LUXR_2"/>
    <property type="match status" value="1"/>
</dbReference>
<dbReference type="Gene3D" id="1.10.10.10">
    <property type="entry name" value="Winged helix-like DNA-binding domain superfamily/Winged helix DNA-binding domain"/>
    <property type="match status" value="1"/>
</dbReference>
<evidence type="ECO:0000256" key="1">
    <source>
        <dbReference type="ARBA" id="ARBA00023015"/>
    </source>
</evidence>
<comment type="caution">
    <text evidence="5">The sequence shown here is derived from an EMBL/GenBank/DDBJ whole genome shotgun (WGS) entry which is preliminary data.</text>
</comment>
<dbReference type="InterPro" id="IPR036388">
    <property type="entry name" value="WH-like_DNA-bd_sf"/>
</dbReference>
<sequence>METDERLEGAIDQILLARSTLELNTILRAIRSDFDVANIAYHAVSIPAHDARNAILIVTYEDAWVQRYTARDYFWVDPVIRAGVKGFLPLDWSEVDRSSPEAQQFFREADAHHVGREGMTLPVRGPAGERALFTVTSNLSGQEWKAKRLLCMRDFQILAHFLHNRAVELAGYRSKQAVLSVREVQCLERIATGRNVKQVASELGLSISAVNLYLRSARSKLKCASVAEAVVKATRVELL</sequence>
<keyword evidence="1" id="KW-0805">Transcription regulation</keyword>
<protein>
    <recommendedName>
        <fullName evidence="4">HTH luxR-type domain-containing protein</fullName>
    </recommendedName>
</protein>
<accession>A0ABR5H003</accession>
<reference evidence="5 6" key="1">
    <citation type="submission" date="2014-11" db="EMBL/GenBank/DDBJ databases">
        <title>Comparative genomics of Methylobacterium species.</title>
        <authorList>
            <person name="Chaudhry V."/>
            <person name="Patil P.B."/>
        </authorList>
    </citation>
    <scope>NUCLEOTIDE SEQUENCE [LARGE SCALE GENOMIC DNA]</scope>
    <source>
        <strain evidence="5 6">SE3.6</strain>
    </source>
</reference>
<evidence type="ECO:0000259" key="4">
    <source>
        <dbReference type="PROSITE" id="PS50043"/>
    </source>
</evidence>
<dbReference type="SMART" id="SM00421">
    <property type="entry name" value="HTH_LUXR"/>
    <property type="match status" value="1"/>
</dbReference>
<organism evidence="5 6">
    <name type="scientific">Methylobacterium indicum</name>
    <dbReference type="NCBI Taxonomy" id="1775910"/>
    <lineage>
        <taxon>Bacteria</taxon>
        <taxon>Pseudomonadati</taxon>
        <taxon>Pseudomonadota</taxon>
        <taxon>Alphaproteobacteria</taxon>
        <taxon>Hyphomicrobiales</taxon>
        <taxon>Methylobacteriaceae</taxon>
        <taxon>Methylobacterium</taxon>
    </lineage>
</organism>
<evidence type="ECO:0000313" key="5">
    <source>
        <dbReference type="EMBL" id="KMO15472.1"/>
    </source>
</evidence>
<dbReference type="PRINTS" id="PR00038">
    <property type="entry name" value="HTHLUXR"/>
</dbReference>
<dbReference type="Pfam" id="PF03472">
    <property type="entry name" value="Autoind_bind"/>
    <property type="match status" value="1"/>
</dbReference>